<evidence type="ECO:0000313" key="2">
    <source>
        <dbReference type="Proteomes" id="UP000273786"/>
    </source>
</evidence>
<accession>A0A3P3EKF1</accession>
<dbReference type="Proteomes" id="UP000273786">
    <property type="component" value="Unassembled WGS sequence"/>
</dbReference>
<organism evidence="1 2">
    <name type="scientific">Mesorhizobium tamadayense</name>
    <dbReference type="NCBI Taxonomy" id="425306"/>
    <lineage>
        <taxon>Bacteria</taxon>
        <taxon>Pseudomonadati</taxon>
        <taxon>Pseudomonadota</taxon>
        <taxon>Alphaproteobacteria</taxon>
        <taxon>Hyphomicrobiales</taxon>
        <taxon>Phyllobacteriaceae</taxon>
        <taxon>Mesorhizobium</taxon>
    </lineage>
</organism>
<dbReference type="OrthoDB" id="7574088at2"/>
<feature type="non-terminal residue" evidence="1">
    <location>
        <position position="82"/>
    </location>
</feature>
<keyword evidence="2" id="KW-1185">Reference proteome</keyword>
<sequence>MGYRNSALYTLKYVASMLDEDEEFLRDCSIGMFSEDGCLSAYDDYPGSELSEAIVVFTEDGIENLRYVIEERRASGNAPPKP</sequence>
<name>A0A3P3EKF1_9HYPH</name>
<gene>
    <name evidence="1" type="ORF">EH240_36730</name>
</gene>
<dbReference type="AlphaFoldDB" id="A0A3P3EKF1"/>
<proteinExistence type="predicted"/>
<dbReference type="EMBL" id="RQXT01000132">
    <property type="protein sequence ID" value="RRH86874.1"/>
    <property type="molecule type" value="Genomic_DNA"/>
</dbReference>
<comment type="caution">
    <text evidence="1">The sequence shown here is derived from an EMBL/GenBank/DDBJ whole genome shotgun (WGS) entry which is preliminary data.</text>
</comment>
<evidence type="ECO:0000313" key="1">
    <source>
        <dbReference type="EMBL" id="RRH86874.1"/>
    </source>
</evidence>
<protein>
    <submittedName>
        <fullName evidence="1">Uncharacterized protein</fullName>
    </submittedName>
</protein>
<reference evidence="1 2" key="1">
    <citation type="submission" date="2018-11" db="EMBL/GenBank/DDBJ databases">
        <title>the genome of Mesorhizobium tamadayense DSM 28320.</title>
        <authorList>
            <person name="Gao J."/>
        </authorList>
    </citation>
    <scope>NUCLEOTIDE SEQUENCE [LARGE SCALE GENOMIC DNA]</scope>
    <source>
        <strain evidence="1 2">DSM 28320</strain>
    </source>
</reference>
<dbReference type="RefSeq" id="WP_125007210.1">
    <property type="nucleotide sequence ID" value="NZ_RQXT01000132.1"/>
</dbReference>